<gene>
    <name evidence="1" type="ORF">WHI96_06670</name>
</gene>
<organism evidence="1 2">
    <name type="scientific">Pseudonocardia tropica</name>
    <dbReference type="NCBI Taxonomy" id="681289"/>
    <lineage>
        <taxon>Bacteria</taxon>
        <taxon>Bacillati</taxon>
        <taxon>Actinomycetota</taxon>
        <taxon>Actinomycetes</taxon>
        <taxon>Pseudonocardiales</taxon>
        <taxon>Pseudonocardiaceae</taxon>
        <taxon>Pseudonocardia</taxon>
    </lineage>
</organism>
<evidence type="ECO:0000313" key="2">
    <source>
        <dbReference type="Proteomes" id="UP001464923"/>
    </source>
</evidence>
<evidence type="ECO:0000313" key="1">
    <source>
        <dbReference type="EMBL" id="MEQ3538496.1"/>
    </source>
</evidence>
<dbReference type="Proteomes" id="UP001464923">
    <property type="component" value="Unassembled WGS sequence"/>
</dbReference>
<comment type="caution">
    <text evidence="1">The sequence shown here is derived from an EMBL/GenBank/DDBJ whole genome shotgun (WGS) entry which is preliminary data.</text>
</comment>
<dbReference type="EMBL" id="JBEDNP010000003">
    <property type="protein sequence ID" value="MEQ3538496.1"/>
    <property type="molecule type" value="Genomic_DNA"/>
</dbReference>
<protein>
    <submittedName>
        <fullName evidence="1">Uncharacterized protein</fullName>
    </submittedName>
</protein>
<reference evidence="1 2" key="1">
    <citation type="submission" date="2024-03" db="EMBL/GenBank/DDBJ databases">
        <title>Draft genome sequence of Pseudonocardia tropica JCM 19149.</title>
        <authorList>
            <person name="Butdee W."/>
            <person name="Duangmal K."/>
        </authorList>
    </citation>
    <scope>NUCLEOTIDE SEQUENCE [LARGE SCALE GENOMIC DNA]</scope>
    <source>
        <strain evidence="1 2">JCM 19149</strain>
    </source>
</reference>
<name>A0ABV1JRD1_9PSEU</name>
<dbReference type="RefSeq" id="WP_345642600.1">
    <property type="nucleotide sequence ID" value="NZ_BAABLY010000008.1"/>
</dbReference>
<accession>A0ABV1JRD1</accession>
<keyword evidence="2" id="KW-1185">Reference proteome</keyword>
<sequence length="42" mass="4630">MSAVGTTVEIAQGFALLPAEQVPPTHYLASTMRDWFACYLRS</sequence>
<proteinExistence type="predicted"/>